<dbReference type="PANTHER" id="PTHR13483">
    <property type="entry name" value="BOX C_D SNORNA PROTEIN 1-RELATED"/>
    <property type="match status" value="1"/>
</dbReference>
<keyword evidence="5 13" id="KW-0863">Zinc-finger</keyword>
<dbReference type="GO" id="GO:0005634">
    <property type="term" value="C:nucleus"/>
    <property type="evidence" value="ECO:0007669"/>
    <property type="project" value="TreeGrafter"/>
</dbReference>
<comment type="subunit">
    <text evidence="10">Interacts with FBL, SNU13, NOP58, NUFIP1, RUVBL1, RUVBL2 and TAF9. Interacts (via HIT-type zinc finger) with the RUVBL1/RUVBL2 complex in the presence of ADP.</text>
</comment>
<dbReference type="InterPro" id="IPR057721">
    <property type="entry name" value="BCD1_alpha/beta"/>
</dbReference>
<keyword evidence="3" id="KW-0597">Phosphoprotein</keyword>
<evidence type="ECO:0000256" key="4">
    <source>
        <dbReference type="ARBA" id="ARBA00022723"/>
    </source>
</evidence>
<dbReference type="GO" id="GO:0000463">
    <property type="term" value="P:maturation of LSU-rRNA from tricistronic rRNA transcript (SSU-rRNA, 5.8S rRNA, LSU-rRNA)"/>
    <property type="evidence" value="ECO:0007669"/>
    <property type="project" value="TreeGrafter"/>
</dbReference>
<dbReference type="GO" id="GO:0070761">
    <property type="term" value="C:pre-snoRNP complex"/>
    <property type="evidence" value="ECO:0007669"/>
    <property type="project" value="TreeGrafter"/>
</dbReference>
<dbReference type="PANTHER" id="PTHR13483:SF3">
    <property type="entry name" value="BOX C_D SNORNA PROTEIN 1"/>
    <property type="match status" value="1"/>
</dbReference>
<dbReference type="GO" id="GO:0000492">
    <property type="term" value="P:box C/D snoRNP assembly"/>
    <property type="evidence" value="ECO:0007669"/>
    <property type="project" value="TreeGrafter"/>
</dbReference>
<dbReference type="PROSITE" id="PS51083">
    <property type="entry name" value="ZF_HIT"/>
    <property type="match status" value="1"/>
</dbReference>
<keyword evidence="1" id="KW-1017">Isopeptide bond</keyword>
<dbReference type="Gene3D" id="3.30.60.190">
    <property type="match status" value="1"/>
</dbReference>
<keyword evidence="2" id="KW-0690">Ribosome biogenesis</keyword>
<dbReference type="GO" id="GO:0048254">
    <property type="term" value="P:snoRNA localization"/>
    <property type="evidence" value="ECO:0007669"/>
    <property type="project" value="TreeGrafter"/>
</dbReference>
<name>A0A1D2AE41_AUXPR</name>
<dbReference type="Pfam" id="PF25790">
    <property type="entry name" value="BCD1"/>
    <property type="match status" value="1"/>
</dbReference>
<protein>
    <recommendedName>
        <fullName evidence="11">Box C/D snoRNA protein 1</fullName>
    </recommendedName>
    <alternativeName>
        <fullName evidence="12">Zinc finger HIT domain-containing protein 6</fullName>
    </alternativeName>
</protein>
<evidence type="ECO:0000256" key="13">
    <source>
        <dbReference type="PROSITE-ProRule" id="PRU00453"/>
    </source>
</evidence>
<feature type="non-terminal residue" evidence="16">
    <location>
        <position position="1"/>
    </location>
</feature>
<accession>A0A1D2AE41</accession>
<evidence type="ECO:0000256" key="10">
    <source>
        <dbReference type="ARBA" id="ARBA00061949"/>
    </source>
</evidence>
<sequence>NKPPTCFSGPHSAASCIITAPWPCLGAPWLQASRTLRYTDRCGDWCATPHPRRPYPRLGPDMAEADGATERAQASGSCATCGKGLAKYRCPRCTTRSCSLECVKAHKQQSGCSGKRDRTAFLGRAQLDERSLLSDLRFLEEVQLADEVAKRAAPARPAMLLPRGLQTLLQQAKRRGVELHLLPMGMAARKTNTTRYNPKQGIMEWRLEWKFQSAPNFKPVNARVKESVVVGDLLDQHLASLSASLSSPDKSALQAYIDADRQSQLILLKKHGTPANSPLYYRIDRNATLEAALKKKEVVEYPTFIVALHTEGFDLVEGQGGGAGLSETPALDGRMSGS</sequence>
<dbReference type="EMBL" id="GDKF01005238">
    <property type="protein sequence ID" value="JAT73384.1"/>
    <property type="molecule type" value="Transcribed_RNA"/>
</dbReference>
<dbReference type="GO" id="GO:0008270">
    <property type="term" value="F:zinc ion binding"/>
    <property type="evidence" value="ECO:0007669"/>
    <property type="project" value="UniProtKB-UniRule"/>
</dbReference>
<evidence type="ECO:0000256" key="9">
    <source>
        <dbReference type="ARBA" id="ARBA00049654"/>
    </source>
</evidence>
<dbReference type="AlphaFoldDB" id="A0A1D2AE41"/>
<comment type="similarity">
    <text evidence="9">Belongs to the BCD1 family.</text>
</comment>
<proteinExistence type="inferred from homology"/>
<evidence type="ECO:0000313" key="16">
    <source>
        <dbReference type="EMBL" id="JAT77477.1"/>
    </source>
</evidence>
<dbReference type="InterPro" id="IPR051639">
    <property type="entry name" value="BCD1"/>
</dbReference>
<keyword evidence="7" id="KW-0832">Ubl conjugation</keyword>
<dbReference type="FunFam" id="3.30.60.190:FF:000001">
    <property type="entry name" value="box C/D snoRNA protein 1"/>
    <property type="match status" value="1"/>
</dbReference>
<dbReference type="SUPFAM" id="SSF144232">
    <property type="entry name" value="HIT/MYND zinc finger-like"/>
    <property type="match status" value="1"/>
</dbReference>
<dbReference type="EMBL" id="GDKF01001145">
    <property type="protein sequence ID" value="JAT77477.1"/>
    <property type="molecule type" value="Transcribed_RNA"/>
</dbReference>
<comment type="function">
    <text evidence="8">Required for box C/D snoRNAs accumulation involved in snoRNA processing, snoRNA transport to the nucleolus and ribosome biogenesis.</text>
</comment>
<dbReference type="InterPro" id="IPR007529">
    <property type="entry name" value="Znf_HIT"/>
</dbReference>
<evidence type="ECO:0000256" key="11">
    <source>
        <dbReference type="ARBA" id="ARBA00068630"/>
    </source>
</evidence>
<evidence type="ECO:0000256" key="5">
    <source>
        <dbReference type="ARBA" id="ARBA00022771"/>
    </source>
</evidence>
<evidence type="ECO:0000256" key="7">
    <source>
        <dbReference type="ARBA" id="ARBA00022843"/>
    </source>
</evidence>
<keyword evidence="4" id="KW-0479">Metal-binding</keyword>
<evidence type="ECO:0000256" key="8">
    <source>
        <dbReference type="ARBA" id="ARBA00049598"/>
    </source>
</evidence>
<evidence type="ECO:0000256" key="3">
    <source>
        <dbReference type="ARBA" id="ARBA00022553"/>
    </source>
</evidence>
<evidence type="ECO:0000256" key="1">
    <source>
        <dbReference type="ARBA" id="ARBA00022499"/>
    </source>
</evidence>
<gene>
    <name evidence="15" type="ORF">g.33412</name>
    <name evidence="16" type="ORF">g.33419</name>
</gene>
<dbReference type="Pfam" id="PF04438">
    <property type="entry name" value="zf-HIT"/>
    <property type="match status" value="1"/>
</dbReference>
<evidence type="ECO:0000256" key="6">
    <source>
        <dbReference type="ARBA" id="ARBA00022833"/>
    </source>
</evidence>
<evidence type="ECO:0000256" key="12">
    <source>
        <dbReference type="ARBA" id="ARBA00077531"/>
    </source>
</evidence>
<keyword evidence="6" id="KW-0862">Zinc</keyword>
<evidence type="ECO:0000256" key="2">
    <source>
        <dbReference type="ARBA" id="ARBA00022517"/>
    </source>
</evidence>
<reference evidence="16" key="1">
    <citation type="submission" date="2015-08" db="EMBL/GenBank/DDBJ databases">
        <authorList>
            <person name="Babu N.S."/>
            <person name="Beckwith C.J."/>
            <person name="Beseler K.G."/>
            <person name="Brison A."/>
            <person name="Carone J.V."/>
            <person name="Caskin T.P."/>
            <person name="Diamond M."/>
            <person name="Durham M.E."/>
            <person name="Foxe J.M."/>
            <person name="Go M."/>
            <person name="Henderson B.A."/>
            <person name="Jones I.B."/>
            <person name="McGettigan J.A."/>
            <person name="Micheletti S.J."/>
            <person name="Nasrallah M.E."/>
            <person name="Ortiz D."/>
            <person name="Piller C.R."/>
            <person name="Privatt S.R."/>
            <person name="Schneider S.L."/>
            <person name="Sharp S."/>
            <person name="Smith T.C."/>
            <person name="Stanton J.D."/>
            <person name="Ullery H.E."/>
            <person name="Wilson R.J."/>
            <person name="Serrano M.G."/>
            <person name="Buck G."/>
            <person name="Lee V."/>
            <person name="Wang Y."/>
            <person name="Carvalho R."/>
            <person name="Voegtly L."/>
            <person name="Shi R."/>
            <person name="Duckworth R."/>
            <person name="Johnson A."/>
            <person name="Loviza R."/>
            <person name="Walstead R."/>
            <person name="Shah Z."/>
            <person name="Kiflezghi M."/>
            <person name="Wade K."/>
            <person name="Ball S.L."/>
            <person name="Bradley K.W."/>
            <person name="Asai D.J."/>
            <person name="Bowman C.A."/>
            <person name="Russell D.A."/>
            <person name="Pope W.H."/>
            <person name="Jacobs-Sera D."/>
            <person name="Hendrix R.W."/>
            <person name="Hatfull G.F."/>
        </authorList>
    </citation>
    <scope>NUCLEOTIDE SEQUENCE</scope>
</reference>
<evidence type="ECO:0000259" key="14">
    <source>
        <dbReference type="PROSITE" id="PS51083"/>
    </source>
</evidence>
<dbReference type="CDD" id="cd23023">
    <property type="entry name" value="zf-HIT_BCD1"/>
    <property type="match status" value="1"/>
</dbReference>
<feature type="domain" description="HIT-type" evidence="14">
    <location>
        <begin position="78"/>
        <end position="112"/>
    </location>
</feature>
<organism evidence="16">
    <name type="scientific">Auxenochlorella protothecoides</name>
    <name type="common">Green microalga</name>
    <name type="synonym">Chlorella protothecoides</name>
    <dbReference type="NCBI Taxonomy" id="3075"/>
    <lineage>
        <taxon>Eukaryota</taxon>
        <taxon>Viridiplantae</taxon>
        <taxon>Chlorophyta</taxon>
        <taxon>core chlorophytes</taxon>
        <taxon>Trebouxiophyceae</taxon>
        <taxon>Chlorellales</taxon>
        <taxon>Chlorellaceae</taxon>
        <taxon>Auxenochlorella</taxon>
    </lineage>
</organism>
<evidence type="ECO:0000313" key="15">
    <source>
        <dbReference type="EMBL" id="JAT73384.1"/>
    </source>
</evidence>